<dbReference type="PANTHER" id="PTHR34700">
    <property type="entry name" value="POTASSIUM BINDING PROTEIN KBP"/>
    <property type="match status" value="1"/>
</dbReference>
<dbReference type="AlphaFoldDB" id="A0A5C8CGG8"/>
<keyword evidence="1" id="KW-0175">Coiled coil</keyword>
<dbReference type="EMBL" id="SAXT01000005">
    <property type="protein sequence ID" value="TXJ11995.1"/>
    <property type="molecule type" value="Genomic_DNA"/>
</dbReference>
<comment type="caution">
    <text evidence="4">The sequence shown here is derived from an EMBL/GenBank/DDBJ whole genome shotgun (WGS) entry which is preliminary data.</text>
</comment>
<evidence type="ECO:0000313" key="5">
    <source>
        <dbReference type="Proteomes" id="UP000325116"/>
    </source>
</evidence>
<feature type="region of interest" description="Disordered" evidence="2">
    <location>
        <begin position="416"/>
        <end position="440"/>
    </location>
</feature>
<accession>A0A5C8CGG8</accession>
<dbReference type="PANTHER" id="PTHR34700:SF4">
    <property type="entry name" value="PHAGE-LIKE ELEMENT PBSX PROTEIN XKDP"/>
    <property type="match status" value="1"/>
</dbReference>
<gene>
    <name evidence="4" type="ORF">EPJ80_09880</name>
</gene>
<feature type="coiled-coil region" evidence="1">
    <location>
        <begin position="215"/>
        <end position="293"/>
    </location>
</feature>
<dbReference type="Proteomes" id="UP000325116">
    <property type="component" value="Unassembled WGS sequence"/>
</dbReference>
<keyword evidence="3" id="KW-0732">Signal</keyword>
<feature type="chain" id="PRO_5022826543" description="LysM domain-containing protein" evidence="3">
    <location>
        <begin position="23"/>
        <end position="555"/>
    </location>
</feature>
<evidence type="ECO:0008006" key="6">
    <source>
        <dbReference type="Google" id="ProtNLM"/>
    </source>
</evidence>
<sequence>MNIKKVISFIALISFSWTILFAQTYEDSARITDEAETLQNDGEYQKSYDKSQEASDSIDKTTTDLFYKLMNLRINKAKNDANKSIKEINQLGASKDNQFKAKYDEAVRYFNEGNNSIDSLPSPDETAQSEEEFIIASNDFNKVFESYSNALASANSVKEGYLGRERATATKTIGDAKAKYNAALNSRTITAGDANGKAIASSLSKAEEALKNDNFASVQQNVAAALSALNKAQAEAKAKADAEAKAKAAAAAKAKAEADAKAKAEAKAKADAINKAKNDIANAQKKYDTLLGDKTIIKGDANDKSISALLNDANKVVQNDPKTASDKAITASKNMDKIVSDRSLSIVREENARHLSELKERYEKMLNDGYITKGSEEDKNISKLIADAEDALNKNNNALAREKMEQANKSLNAIQERGPQRAGDGDVVIGDTGRNETGQIIDGTERQPVNTAGKITVLPQYYIVVRRVPLTDALWRIAGYSYIYNNPIQWYRIYEANRNILRDPDNPDLILPGQRLTIPSLNGEERSGQYDPQSNYITYEEAMQLMNERQTATNQ</sequence>
<protein>
    <recommendedName>
        <fullName evidence="6">LysM domain-containing protein</fullName>
    </recommendedName>
</protein>
<evidence type="ECO:0000256" key="2">
    <source>
        <dbReference type="SAM" id="MobiDB-lite"/>
    </source>
</evidence>
<evidence type="ECO:0000256" key="3">
    <source>
        <dbReference type="SAM" id="SignalP"/>
    </source>
</evidence>
<reference evidence="4 5" key="1">
    <citation type="journal article" date="1992" name="Lakartidningen">
        <title>[Penicillin V and not amoxicillin is the first choice preparation in acute otitis].</title>
        <authorList>
            <person name="Kamme C."/>
            <person name="Lundgren K."/>
            <person name="Prellner K."/>
        </authorList>
    </citation>
    <scope>NUCLEOTIDE SEQUENCE [LARGE SCALE GENOMIC DNA]</scope>
    <source>
        <strain evidence="4 5">W1</strain>
    </source>
</reference>
<organism evidence="4 5">
    <name type="scientific">Brachyspira aalborgi</name>
    <dbReference type="NCBI Taxonomy" id="29522"/>
    <lineage>
        <taxon>Bacteria</taxon>
        <taxon>Pseudomonadati</taxon>
        <taxon>Spirochaetota</taxon>
        <taxon>Spirochaetia</taxon>
        <taxon>Brachyspirales</taxon>
        <taxon>Brachyspiraceae</taxon>
        <taxon>Brachyspira</taxon>
    </lineage>
</organism>
<name>A0A5C8CGG8_9SPIR</name>
<dbReference type="InterPro" id="IPR036779">
    <property type="entry name" value="LysM_dom_sf"/>
</dbReference>
<dbReference type="Gene3D" id="3.10.350.10">
    <property type="entry name" value="LysM domain"/>
    <property type="match status" value="1"/>
</dbReference>
<evidence type="ECO:0000313" key="4">
    <source>
        <dbReference type="EMBL" id="TXJ11995.1"/>
    </source>
</evidence>
<dbReference type="RefSeq" id="WP_147758845.1">
    <property type="nucleotide sequence ID" value="NZ_SAXT01000005.1"/>
</dbReference>
<feature type="signal peptide" evidence="3">
    <location>
        <begin position="1"/>
        <end position="22"/>
    </location>
</feature>
<dbReference type="InterPro" id="IPR052196">
    <property type="entry name" value="Bact_Kbp"/>
</dbReference>
<proteinExistence type="predicted"/>
<evidence type="ECO:0000256" key="1">
    <source>
        <dbReference type="SAM" id="Coils"/>
    </source>
</evidence>